<feature type="signal peptide" evidence="14">
    <location>
        <begin position="1"/>
        <end position="34"/>
    </location>
</feature>
<sequence>MKSIERNKKNRIAAAITAALVPMASAIVAPGVAAQEVNDAEKAVALETIEVTATRRAGSLQEVPINISAVTNDLMEQQDLEELEDIARWVPGLTVNDQGGRSESPIIVRGLNTNSSGPGSNGGTVATYVGEIPLFMNLRLLDIDRVEVLIGPQGTLYGAGTLGGAIRYIPKKVDLDFVSGSVNGDLYQTNESESMGGEAGFVFNAPIMEGTLGFRAAFNYSDDPGFIDYDYLVRESGTSLPDPDFTDQAEVDANLYSVEDGNTFEQTAAKVQLRWVPTDWLDTTLSYFYQKDDIGARSTVHYQSLGDENPIGDLVGKYDAAYRFLEPMERENELLSLEVEADLGFATLVSATGSSKTTRDSNSDVTDLLIRLNFGYEEFPAFSGLTTSTSEDENLTQELRLVSNSDGPLSWIVGAYYNKNDYNRNYREEVEGFDEFAIETWGATGPLRPDSIEYISYGIDQIKEQAFFGEISYAFNDKLDITLGLRQYKYEVETESDTDLPLYYTVFTGRDPDSILFEPNTAEGDDDGNLFKFNASYAFSSDVMGYVTVSEGFRIGGVNAVAACPPNVDDITNQLICALPDEAMYDADTTTNYEAGIKTSWFKSRFTFNVAAFNVDWEDPQVSGITENGAVGILTNAKGANAKGVEISSRATLSDDLTMYAAYSYAKTEMTDDAFGIFGSTGDTVYEGDRLPGSPEHQISIGLNYTTELWNRLLDLSYGFTAQSDVYSTLGLRNYGEELPGYGLSNISAKLSDEAWSVTFYVNNLFDKYAFTSASRNWGDIEYGNRGSDLQRSYAHYILTPRTVGLKFSYQFGM</sequence>
<dbReference type="InterPro" id="IPR010916">
    <property type="entry name" value="TonB_box_CS"/>
</dbReference>
<gene>
    <name evidence="17" type="ORF">EP13_00760</name>
</gene>
<dbReference type="Pfam" id="PF00593">
    <property type="entry name" value="TonB_dep_Rec_b-barrel"/>
    <property type="match status" value="1"/>
</dbReference>
<dbReference type="Pfam" id="PF07715">
    <property type="entry name" value="Plug"/>
    <property type="match status" value="1"/>
</dbReference>
<keyword evidence="4" id="KW-0410">Iron transport</keyword>
<feature type="domain" description="TonB-dependent receptor-like beta-barrel" evidence="15">
    <location>
        <begin position="288"/>
        <end position="765"/>
    </location>
</feature>
<keyword evidence="7" id="KW-0406">Ion transport</keyword>
<dbReference type="KEGG" id="aal:EP13_00760"/>
<dbReference type="InterPro" id="IPR000531">
    <property type="entry name" value="Beta-barrel_TonB"/>
</dbReference>
<keyword evidence="3 11" id="KW-1134">Transmembrane beta strand</keyword>
<dbReference type="GO" id="GO:0009279">
    <property type="term" value="C:cell outer membrane"/>
    <property type="evidence" value="ECO:0007669"/>
    <property type="project" value="UniProtKB-SubCell"/>
</dbReference>
<keyword evidence="10 11" id="KW-0998">Cell outer membrane</keyword>
<evidence type="ECO:0000259" key="16">
    <source>
        <dbReference type="Pfam" id="PF07715"/>
    </source>
</evidence>
<dbReference type="GeneID" id="78253476"/>
<dbReference type="SUPFAM" id="SSF56935">
    <property type="entry name" value="Porins"/>
    <property type="match status" value="1"/>
</dbReference>
<name>A0A075NS55_9ALTE</name>
<dbReference type="EMBL" id="CP008849">
    <property type="protein sequence ID" value="AIF97339.1"/>
    <property type="molecule type" value="Genomic_DNA"/>
</dbReference>
<evidence type="ECO:0000256" key="8">
    <source>
        <dbReference type="ARBA" id="ARBA00023077"/>
    </source>
</evidence>
<keyword evidence="2 11" id="KW-0813">Transport</keyword>
<feature type="short sequence motif" description="TonB box" evidence="12">
    <location>
        <begin position="48"/>
        <end position="54"/>
    </location>
</feature>
<protein>
    <submittedName>
        <fullName evidence="17">Ligand-gated channel protein</fullName>
    </submittedName>
</protein>
<dbReference type="PANTHER" id="PTHR32552:SF81">
    <property type="entry name" value="TONB-DEPENDENT OUTER MEMBRANE RECEPTOR"/>
    <property type="match status" value="1"/>
</dbReference>
<dbReference type="PROSITE" id="PS52016">
    <property type="entry name" value="TONB_DEPENDENT_REC_3"/>
    <property type="match status" value="1"/>
</dbReference>
<organism evidence="17 18">
    <name type="scientific">Alteromonas australica</name>
    <dbReference type="NCBI Taxonomy" id="589873"/>
    <lineage>
        <taxon>Bacteria</taxon>
        <taxon>Pseudomonadati</taxon>
        <taxon>Pseudomonadota</taxon>
        <taxon>Gammaproteobacteria</taxon>
        <taxon>Alteromonadales</taxon>
        <taxon>Alteromonadaceae</taxon>
        <taxon>Alteromonas/Salinimonas group</taxon>
        <taxon>Alteromonas</taxon>
    </lineage>
</organism>
<evidence type="ECO:0000256" key="9">
    <source>
        <dbReference type="ARBA" id="ARBA00023136"/>
    </source>
</evidence>
<evidence type="ECO:0000313" key="18">
    <source>
        <dbReference type="Proteomes" id="UP000056090"/>
    </source>
</evidence>
<keyword evidence="14" id="KW-0732">Signal</keyword>
<evidence type="ECO:0000256" key="7">
    <source>
        <dbReference type="ARBA" id="ARBA00023065"/>
    </source>
</evidence>
<dbReference type="AlphaFoldDB" id="A0A075NS55"/>
<evidence type="ECO:0000256" key="4">
    <source>
        <dbReference type="ARBA" id="ARBA00022496"/>
    </source>
</evidence>
<dbReference type="Proteomes" id="UP000056090">
    <property type="component" value="Chromosome"/>
</dbReference>
<dbReference type="InterPro" id="IPR039426">
    <property type="entry name" value="TonB-dep_rcpt-like"/>
</dbReference>
<dbReference type="Gene3D" id="2.40.170.20">
    <property type="entry name" value="TonB-dependent receptor, beta-barrel domain"/>
    <property type="match status" value="1"/>
</dbReference>
<proteinExistence type="inferred from homology"/>
<dbReference type="InterPro" id="IPR036942">
    <property type="entry name" value="Beta-barrel_TonB_sf"/>
</dbReference>
<evidence type="ECO:0000256" key="13">
    <source>
        <dbReference type="RuleBase" id="RU003357"/>
    </source>
</evidence>
<evidence type="ECO:0000256" key="2">
    <source>
        <dbReference type="ARBA" id="ARBA00022448"/>
    </source>
</evidence>
<evidence type="ECO:0000313" key="17">
    <source>
        <dbReference type="EMBL" id="AIF97339.1"/>
    </source>
</evidence>
<dbReference type="GO" id="GO:0006826">
    <property type="term" value="P:iron ion transport"/>
    <property type="evidence" value="ECO:0007669"/>
    <property type="project" value="UniProtKB-KW"/>
</dbReference>
<accession>A0A075NS55</accession>
<keyword evidence="8 12" id="KW-0798">TonB box</keyword>
<evidence type="ECO:0000259" key="15">
    <source>
        <dbReference type="Pfam" id="PF00593"/>
    </source>
</evidence>
<dbReference type="PANTHER" id="PTHR32552">
    <property type="entry name" value="FERRICHROME IRON RECEPTOR-RELATED"/>
    <property type="match status" value="1"/>
</dbReference>
<keyword evidence="18" id="KW-1185">Reference proteome</keyword>
<evidence type="ECO:0000256" key="14">
    <source>
        <dbReference type="SAM" id="SignalP"/>
    </source>
</evidence>
<dbReference type="RefSeq" id="WP_044055518.1">
    <property type="nucleotide sequence ID" value="NZ_CAJXAX010000011.1"/>
</dbReference>
<comment type="subcellular location">
    <subcellularLocation>
        <location evidence="1 11">Cell outer membrane</location>
        <topology evidence="1 11">Multi-pass membrane protein</topology>
    </subcellularLocation>
</comment>
<evidence type="ECO:0000256" key="3">
    <source>
        <dbReference type="ARBA" id="ARBA00022452"/>
    </source>
</evidence>
<evidence type="ECO:0000256" key="12">
    <source>
        <dbReference type="PROSITE-ProRule" id="PRU10143"/>
    </source>
</evidence>
<keyword evidence="6" id="KW-0408">Iron</keyword>
<reference evidence="17 18" key="1">
    <citation type="submission" date="2014-06" db="EMBL/GenBank/DDBJ databases">
        <title>Genomes of Alteromonas australica, a world apart.</title>
        <authorList>
            <person name="Gonzaga A."/>
            <person name="Lopez-Perez M."/>
            <person name="Rodriguez-Valera F."/>
        </authorList>
    </citation>
    <scope>NUCLEOTIDE SEQUENCE [LARGE SCALE GENOMIC DNA]</scope>
    <source>
        <strain evidence="17 18">H 17</strain>
    </source>
</reference>
<evidence type="ECO:0000256" key="11">
    <source>
        <dbReference type="PROSITE-ProRule" id="PRU01360"/>
    </source>
</evidence>
<feature type="domain" description="TonB-dependent receptor plug" evidence="16">
    <location>
        <begin position="60"/>
        <end position="165"/>
    </location>
</feature>
<keyword evidence="9 11" id="KW-0472">Membrane</keyword>
<evidence type="ECO:0000256" key="1">
    <source>
        <dbReference type="ARBA" id="ARBA00004571"/>
    </source>
</evidence>
<evidence type="ECO:0000256" key="6">
    <source>
        <dbReference type="ARBA" id="ARBA00023004"/>
    </source>
</evidence>
<dbReference type="InterPro" id="IPR012910">
    <property type="entry name" value="Plug_dom"/>
</dbReference>
<evidence type="ECO:0000256" key="10">
    <source>
        <dbReference type="ARBA" id="ARBA00023237"/>
    </source>
</evidence>
<dbReference type="eggNOG" id="COG4773">
    <property type="taxonomic scope" value="Bacteria"/>
</dbReference>
<dbReference type="PROSITE" id="PS00430">
    <property type="entry name" value="TONB_DEPENDENT_REC_1"/>
    <property type="match status" value="1"/>
</dbReference>
<comment type="similarity">
    <text evidence="11 13">Belongs to the TonB-dependent receptor family.</text>
</comment>
<evidence type="ECO:0000256" key="5">
    <source>
        <dbReference type="ARBA" id="ARBA00022692"/>
    </source>
</evidence>
<feature type="chain" id="PRO_5001708643" evidence="14">
    <location>
        <begin position="35"/>
        <end position="814"/>
    </location>
</feature>
<keyword evidence="5 11" id="KW-0812">Transmembrane</keyword>